<dbReference type="Proteomes" id="UP000192907">
    <property type="component" value="Unassembled WGS sequence"/>
</dbReference>
<sequence length="358" mass="40391">MINKLKTVLNKLRKEAEKRETSVLRVAQRAIDVRIRQRMYLDEAIMIGVLDPRLPSDVAKAYIGRGDFVKHIREINGDGKGLLADKSLFYQKFMRDGIKIPKCYIFYSPEETITGDQRKLVSQADWIEVIKNELPDDILIKPALSEFGLGIEAYSRKDGRFVNKSESLSYEELYHKITSQQAYGKCIVQQRLRNHDFIHDLSNAEALQCVRLITFDNGKSKETQFFTAWFKISSGKGITDNFLHGTTGNLLAMVNPEDGHIIKVYRAHPLGGIIADVERHSVTNRQLTGITLPLWDELKTLAEQASKAVLPVKAVGWDIAITNDGPVIIEGNSEFAAMGKEGPYFHRDDLDSLIQSVA</sequence>
<dbReference type="OrthoDB" id="8434533at2"/>
<dbReference type="Gene3D" id="3.30.470.20">
    <property type="entry name" value="ATP-grasp fold, B domain"/>
    <property type="match status" value="1"/>
</dbReference>
<dbReference type="InterPro" id="IPR039523">
    <property type="entry name" value="RimK-rel_E_lig_ATP-grasp"/>
</dbReference>
<protein>
    <submittedName>
        <fullName evidence="2">Sugar-transfer associated ATP-grasp</fullName>
    </submittedName>
</protein>
<feature type="domain" description="Alpha-L-glutamate ligase-related protein ATP-grasp" evidence="1">
    <location>
        <begin position="82"/>
        <end position="334"/>
    </location>
</feature>
<name>A0A1Y6C126_9BACT</name>
<proteinExistence type="predicted"/>
<evidence type="ECO:0000313" key="3">
    <source>
        <dbReference type="Proteomes" id="UP000192907"/>
    </source>
</evidence>
<dbReference type="Pfam" id="PF14397">
    <property type="entry name" value="ATPgrasp_ST"/>
    <property type="match status" value="1"/>
</dbReference>
<dbReference type="AlphaFoldDB" id="A0A1Y6C126"/>
<accession>A0A1Y6C126</accession>
<keyword evidence="3" id="KW-1185">Reference proteome</keyword>
<evidence type="ECO:0000259" key="1">
    <source>
        <dbReference type="Pfam" id="PF14397"/>
    </source>
</evidence>
<dbReference type="RefSeq" id="WP_132319164.1">
    <property type="nucleotide sequence ID" value="NZ_FWZT01000009.1"/>
</dbReference>
<dbReference type="STRING" id="1513793.SAMN06296036_109198"/>
<organism evidence="2 3">
    <name type="scientific">Pseudobacteriovorax antillogorgiicola</name>
    <dbReference type="NCBI Taxonomy" id="1513793"/>
    <lineage>
        <taxon>Bacteria</taxon>
        <taxon>Pseudomonadati</taxon>
        <taxon>Bdellovibrionota</taxon>
        <taxon>Oligoflexia</taxon>
        <taxon>Oligoflexales</taxon>
        <taxon>Pseudobacteriovoracaceae</taxon>
        <taxon>Pseudobacteriovorax</taxon>
    </lineage>
</organism>
<dbReference type="SUPFAM" id="SSF56059">
    <property type="entry name" value="Glutathione synthetase ATP-binding domain-like"/>
    <property type="match status" value="1"/>
</dbReference>
<gene>
    <name evidence="2" type="ORF">SAMN06296036_109198</name>
</gene>
<evidence type="ECO:0000313" key="2">
    <source>
        <dbReference type="EMBL" id="SMF30857.1"/>
    </source>
</evidence>
<dbReference type="EMBL" id="FWZT01000009">
    <property type="protein sequence ID" value="SMF30857.1"/>
    <property type="molecule type" value="Genomic_DNA"/>
</dbReference>
<reference evidence="3" key="1">
    <citation type="submission" date="2017-04" db="EMBL/GenBank/DDBJ databases">
        <authorList>
            <person name="Varghese N."/>
            <person name="Submissions S."/>
        </authorList>
    </citation>
    <scope>NUCLEOTIDE SEQUENCE [LARGE SCALE GENOMIC DNA]</scope>
    <source>
        <strain evidence="3">RKEM611</strain>
    </source>
</reference>